<proteinExistence type="predicted"/>
<protein>
    <submittedName>
        <fullName evidence="2">Uncharacterized protein</fullName>
    </submittedName>
</protein>
<evidence type="ECO:0000313" key="2">
    <source>
        <dbReference type="EMBL" id="MBO8445886.1"/>
    </source>
</evidence>
<gene>
    <name evidence="2" type="ORF">IAC23_09405</name>
</gene>
<dbReference type="EMBL" id="JADIMO010000119">
    <property type="protein sequence ID" value="MBO8445886.1"/>
    <property type="molecule type" value="Genomic_DNA"/>
</dbReference>
<organism evidence="2 3">
    <name type="scientific">Candidatus Cryptobacteroides merdavium</name>
    <dbReference type="NCBI Taxonomy" id="2840769"/>
    <lineage>
        <taxon>Bacteria</taxon>
        <taxon>Pseudomonadati</taxon>
        <taxon>Bacteroidota</taxon>
        <taxon>Bacteroidia</taxon>
        <taxon>Bacteroidales</taxon>
        <taxon>Candidatus Cryptobacteroides</taxon>
    </lineage>
</organism>
<keyword evidence="1" id="KW-0732">Signal</keyword>
<name>A0A9D9EG36_9BACT</name>
<reference evidence="2" key="1">
    <citation type="submission" date="2020-10" db="EMBL/GenBank/DDBJ databases">
        <authorList>
            <person name="Gilroy R."/>
        </authorList>
    </citation>
    <scope>NUCLEOTIDE SEQUENCE</scope>
    <source>
        <strain evidence="2">D5-748</strain>
    </source>
</reference>
<comment type="caution">
    <text evidence="2">The sequence shown here is derived from an EMBL/GenBank/DDBJ whole genome shotgun (WGS) entry which is preliminary data.</text>
</comment>
<feature type="signal peptide" evidence="1">
    <location>
        <begin position="1"/>
        <end position="37"/>
    </location>
</feature>
<sequence length="295" mass="32722">MDCKHKYSPALRMTVTRILVLVLVLGMHSACCISATAQTALSKETEAAGKTDMAPVKTETDSVKTLAAETIRFAEKAAEDGAITSEARDSVITLLNRPMPDGNGLNIDFLKAVRDSIETRYDDIITPEDNAAGVPDRQTVSSMLPGVLPLPDDFVDKQTERFRKEMAAAMTVKDLTTQYLERIKPWQPKNKYLQGLYFLLCHFIPTNGMDPSFKSTAVMNGLYYIPCVPGQPLEFDESIFKDTKHFDPLVYRQTKPQMEYDLGEGLHFRAYSTPNTGGASLPNVISGEYATPPNR</sequence>
<evidence type="ECO:0000313" key="3">
    <source>
        <dbReference type="Proteomes" id="UP000823619"/>
    </source>
</evidence>
<dbReference type="AlphaFoldDB" id="A0A9D9EG36"/>
<reference evidence="2" key="2">
    <citation type="journal article" date="2021" name="PeerJ">
        <title>Extensive microbial diversity within the chicken gut microbiome revealed by metagenomics and culture.</title>
        <authorList>
            <person name="Gilroy R."/>
            <person name="Ravi A."/>
            <person name="Getino M."/>
            <person name="Pursley I."/>
            <person name="Horton D.L."/>
            <person name="Alikhan N.F."/>
            <person name="Baker D."/>
            <person name="Gharbi K."/>
            <person name="Hall N."/>
            <person name="Watson M."/>
            <person name="Adriaenssens E.M."/>
            <person name="Foster-Nyarko E."/>
            <person name="Jarju S."/>
            <person name="Secka A."/>
            <person name="Antonio M."/>
            <person name="Oren A."/>
            <person name="Chaudhuri R.R."/>
            <person name="La Ragione R."/>
            <person name="Hildebrand F."/>
            <person name="Pallen M.J."/>
        </authorList>
    </citation>
    <scope>NUCLEOTIDE SEQUENCE</scope>
    <source>
        <strain evidence="2">D5-748</strain>
    </source>
</reference>
<feature type="chain" id="PRO_5039309211" evidence="1">
    <location>
        <begin position="38"/>
        <end position="295"/>
    </location>
</feature>
<evidence type="ECO:0000256" key="1">
    <source>
        <dbReference type="SAM" id="SignalP"/>
    </source>
</evidence>
<dbReference type="Proteomes" id="UP000823619">
    <property type="component" value="Unassembled WGS sequence"/>
</dbReference>
<accession>A0A9D9EG36</accession>